<reference evidence="2" key="1">
    <citation type="submission" date="2022-11" db="EMBL/GenBank/DDBJ databases">
        <authorList>
            <person name="Kikuchi T."/>
        </authorList>
    </citation>
    <scope>NUCLEOTIDE SEQUENCE</scope>
    <source>
        <strain evidence="2">PS1010</strain>
    </source>
</reference>
<keyword evidence="3" id="KW-1185">Reference proteome</keyword>
<dbReference type="EMBL" id="CANHGI010000004">
    <property type="protein sequence ID" value="CAI5449383.1"/>
    <property type="molecule type" value="Genomic_DNA"/>
</dbReference>
<protein>
    <submittedName>
        <fullName evidence="2">Uncharacterized protein</fullName>
    </submittedName>
</protein>
<dbReference type="OrthoDB" id="10579835at2759"/>
<sequence>MFTIITSESFRSDDSEWKECSLEEKINSLEYLSNNYEKYLQKADDLKSAIKYNRKTHEIESQQMQRKLRHIKQDFGSIQKDMSKIADERLTQVKKALAPYLKDSVETSENPQHIKSQLIELLSKISGIEQIIKKDAEISRNVQNDHEILGVLEAKQKDAIERFEGVSRVQNLAYDIPQDDQFYNLAIAPALLLALGSSKDVSKYYQQNLKSIQQRLCAFVAQIRFNSQQVFGTPQIQSNKLSNGEISVESLVEITEHPVDSLTSFSK</sequence>
<evidence type="ECO:0000313" key="3">
    <source>
        <dbReference type="Proteomes" id="UP001152747"/>
    </source>
</evidence>
<comment type="caution">
    <text evidence="2">The sequence shown here is derived from an EMBL/GenBank/DDBJ whole genome shotgun (WGS) entry which is preliminary data.</text>
</comment>
<evidence type="ECO:0000256" key="1">
    <source>
        <dbReference type="SAM" id="Coils"/>
    </source>
</evidence>
<keyword evidence="1" id="KW-0175">Coiled coil</keyword>
<feature type="coiled-coil region" evidence="1">
    <location>
        <begin position="22"/>
        <end position="74"/>
    </location>
</feature>
<dbReference type="AlphaFoldDB" id="A0A9P1IU13"/>
<name>A0A9P1IU13_9PELO</name>
<gene>
    <name evidence="2" type="ORF">CAMP_LOCUS12020</name>
</gene>
<dbReference type="Proteomes" id="UP001152747">
    <property type="component" value="Unassembled WGS sequence"/>
</dbReference>
<accession>A0A9P1IU13</accession>
<organism evidence="2 3">
    <name type="scientific">Caenorhabditis angaria</name>
    <dbReference type="NCBI Taxonomy" id="860376"/>
    <lineage>
        <taxon>Eukaryota</taxon>
        <taxon>Metazoa</taxon>
        <taxon>Ecdysozoa</taxon>
        <taxon>Nematoda</taxon>
        <taxon>Chromadorea</taxon>
        <taxon>Rhabditida</taxon>
        <taxon>Rhabditina</taxon>
        <taxon>Rhabditomorpha</taxon>
        <taxon>Rhabditoidea</taxon>
        <taxon>Rhabditidae</taxon>
        <taxon>Peloderinae</taxon>
        <taxon>Caenorhabditis</taxon>
    </lineage>
</organism>
<evidence type="ECO:0000313" key="2">
    <source>
        <dbReference type="EMBL" id="CAI5449383.1"/>
    </source>
</evidence>
<proteinExistence type="predicted"/>